<evidence type="ECO:0000313" key="1">
    <source>
        <dbReference type="EMBL" id="CAG8657706.1"/>
    </source>
</evidence>
<name>A0A9N9H4F9_9GLOM</name>
<proteinExistence type="predicted"/>
<evidence type="ECO:0000313" key="2">
    <source>
        <dbReference type="Proteomes" id="UP000789706"/>
    </source>
</evidence>
<organism evidence="1 2">
    <name type="scientific">Diversispora eburnea</name>
    <dbReference type="NCBI Taxonomy" id="1213867"/>
    <lineage>
        <taxon>Eukaryota</taxon>
        <taxon>Fungi</taxon>
        <taxon>Fungi incertae sedis</taxon>
        <taxon>Mucoromycota</taxon>
        <taxon>Glomeromycotina</taxon>
        <taxon>Glomeromycetes</taxon>
        <taxon>Diversisporales</taxon>
        <taxon>Diversisporaceae</taxon>
        <taxon>Diversispora</taxon>
    </lineage>
</organism>
<dbReference type="AlphaFoldDB" id="A0A9N9H4F9"/>
<sequence>SDSDDDEVLPVSVKDAISGLKTFIKYFEQQNDNSDFNIDDLQIFRKYL</sequence>
<reference evidence="1" key="1">
    <citation type="submission" date="2021-06" db="EMBL/GenBank/DDBJ databases">
        <authorList>
            <person name="Kallberg Y."/>
            <person name="Tangrot J."/>
            <person name="Rosling A."/>
        </authorList>
    </citation>
    <scope>NUCLEOTIDE SEQUENCE</scope>
    <source>
        <strain evidence="1">AZ414A</strain>
    </source>
</reference>
<dbReference type="OrthoDB" id="2374581at2759"/>
<dbReference type="EMBL" id="CAJVPK010007726">
    <property type="protein sequence ID" value="CAG8657706.1"/>
    <property type="molecule type" value="Genomic_DNA"/>
</dbReference>
<accession>A0A9N9H4F9</accession>
<dbReference type="Proteomes" id="UP000789706">
    <property type="component" value="Unassembled WGS sequence"/>
</dbReference>
<gene>
    <name evidence="1" type="ORF">DEBURN_LOCUS11656</name>
</gene>
<keyword evidence="2" id="KW-1185">Reference proteome</keyword>
<feature type="non-terminal residue" evidence="1">
    <location>
        <position position="1"/>
    </location>
</feature>
<protein>
    <submittedName>
        <fullName evidence="1">8526_t:CDS:1</fullName>
    </submittedName>
</protein>
<comment type="caution">
    <text evidence="1">The sequence shown here is derived from an EMBL/GenBank/DDBJ whole genome shotgun (WGS) entry which is preliminary data.</text>
</comment>